<evidence type="ECO:0000313" key="1">
    <source>
        <dbReference type="EMBL" id="MCH5599776.1"/>
    </source>
</evidence>
<dbReference type="RefSeq" id="WP_240831808.1">
    <property type="nucleotide sequence ID" value="NZ_JAKWBL010000004.1"/>
</dbReference>
<dbReference type="Pfam" id="PF16476">
    <property type="entry name" value="DUF5053"/>
    <property type="match status" value="1"/>
</dbReference>
<evidence type="ECO:0000313" key="2">
    <source>
        <dbReference type="Proteomes" id="UP001202248"/>
    </source>
</evidence>
<keyword evidence="2" id="KW-1185">Reference proteome</keyword>
<dbReference type="EMBL" id="JAKWBL010000004">
    <property type="protein sequence ID" value="MCH5599776.1"/>
    <property type="molecule type" value="Genomic_DNA"/>
</dbReference>
<name>A0ABS9SN12_9BACT</name>
<dbReference type="Proteomes" id="UP001202248">
    <property type="component" value="Unassembled WGS sequence"/>
</dbReference>
<dbReference type="InterPro" id="IPR032483">
    <property type="entry name" value="DUF5053"/>
</dbReference>
<reference evidence="1 2" key="1">
    <citation type="submission" date="2022-02" db="EMBL/GenBank/DDBJ databases">
        <authorList>
            <person name="Min J."/>
        </authorList>
    </citation>
    <scope>NUCLEOTIDE SEQUENCE [LARGE SCALE GENOMIC DNA]</scope>
    <source>
        <strain evidence="1 2">GR10-1</strain>
    </source>
</reference>
<comment type="caution">
    <text evidence="1">The sequence shown here is derived from an EMBL/GenBank/DDBJ whole genome shotgun (WGS) entry which is preliminary data.</text>
</comment>
<sequence>MPTIKQISTKKQLSDIALDVSWAKVSQRYFGKSASWIYNKLNEVDGNGGKGGFTDEEKTTLKNALYDFAERIRNTADKIH</sequence>
<gene>
    <name evidence="1" type="ORF">MKP09_18595</name>
</gene>
<proteinExistence type="predicted"/>
<organism evidence="1 2">
    <name type="scientific">Niabella ginsengisoli</name>
    <dbReference type="NCBI Taxonomy" id="522298"/>
    <lineage>
        <taxon>Bacteria</taxon>
        <taxon>Pseudomonadati</taxon>
        <taxon>Bacteroidota</taxon>
        <taxon>Chitinophagia</taxon>
        <taxon>Chitinophagales</taxon>
        <taxon>Chitinophagaceae</taxon>
        <taxon>Niabella</taxon>
    </lineage>
</organism>
<accession>A0ABS9SN12</accession>
<protein>
    <submittedName>
        <fullName evidence="1">DUF5053 domain-containing protein</fullName>
    </submittedName>
</protein>